<dbReference type="Pfam" id="PF01273">
    <property type="entry name" value="LBP_BPI_CETP"/>
    <property type="match status" value="1"/>
</dbReference>
<reference evidence="10" key="2">
    <citation type="submission" date="2025-09" db="UniProtKB">
        <authorList>
            <consortium name="Ensembl"/>
        </authorList>
    </citation>
    <scope>IDENTIFICATION</scope>
</reference>
<keyword evidence="6" id="KW-0399">Innate immunity</keyword>
<comment type="domain">
    <text evidence="6">The N-terminal region may be exposed to the interior of the granule, whereas the C-terminal portion may be embedded in the membrane. During phagocytosis and degranulation, proteases may be released and activated and cleave BPI at the junction of the N- and C-terminal portions of the molecule, providing controlled release of the N-terminal antibacterial fragment when bacteria are ingested.</text>
</comment>
<dbReference type="FunFam" id="3.15.20.10:FF:000001">
    <property type="entry name" value="Phospholipid transfer protein"/>
    <property type="match status" value="1"/>
</dbReference>
<dbReference type="SMART" id="SM00328">
    <property type="entry name" value="BPI1"/>
    <property type="match status" value="1"/>
</dbReference>
<dbReference type="InterPro" id="IPR017943">
    <property type="entry name" value="Bactericidal_perm-incr_a/b_dom"/>
</dbReference>
<proteinExistence type="inferred from homology"/>
<feature type="region of interest" description="Disordered" evidence="7">
    <location>
        <begin position="1"/>
        <end position="21"/>
    </location>
</feature>
<evidence type="ECO:0000259" key="8">
    <source>
        <dbReference type="SMART" id="SM00328"/>
    </source>
</evidence>
<comment type="subcellular location">
    <subcellularLocation>
        <location evidence="1 6">Secreted</location>
    </subcellularLocation>
</comment>
<dbReference type="GeneTree" id="ENSGT01150000286994"/>
<reference evidence="10" key="1">
    <citation type="submission" date="2025-08" db="UniProtKB">
        <authorList>
            <consortium name="Ensembl"/>
        </authorList>
    </citation>
    <scope>IDENTIFICATION</scope>
</reference>
<dbReference type="SUPFAM" id="SSF55394">
    <property type="entry name" value="Bactericidal permeability-increasing protein, BPI"/>
    <property type="match status" value="2"/>
</dbReference>
<evidence type="ECO:0000256" key="1">
    <source>
        <dbReference type="ARBA" id="ARBA00004613"/>
    </source>
</evidence>
<dbReference type="PANTHER" id="PTHR10504:SF132">
    <property type="entry name" value="BACTERICIDAL PERMEABILITY-INCREASING PROTEIN"/>
    <property type="match status" value="1"/>
</dbReference>
<comment type="function">
    <text evidence="6">The cytotoxic action of BPI is limited to many species of Gram-negative bacteria; this specificity may be explained by a strong affinity of the very basic N-terminal half for the negatively charged lipopolysaccharides that are unique to the Gram-negative bacterial outer envelope.</text>
</comment>
<dbReference type="Ensembl" id="ENSMAMT00000026482.2">
    <property type="protein sequence ID" value="ENSMAMP00000025820.1"/>
    <property type="gene ID" value="ENSMAMG00000017325.2"/>
</dbReference>
<keyword evidence="6" id="KW-0732">Signal</keyword>
<keyword evidence="6" id="KW-0044">Antibiotic</keyword>
<dbReference type="SMART" id="SM00329">
    <property type="entry name" value="BPI2"/>
    <property type="match status" value="1"/>
</dbReference>
<keyword evidence="11" id="KW-1185">Reference proteome</keyword>
<dbReference type="InterPro" id="IPR001124">
    <property type="entry name" value="Lipid-bd_serum_glycop_C"/>
</dbReference>
<keyword evidence="3 6" id="KW-0964">Secreted</keyword>
<dbReference type="GO" id="GO:0008289">
    <property type="term" value="F:lipid binding"/>
    <property type="evidence" value="ECO:0007669"/>
    <property type="project" value="InterPro"/>
</dbReference>
<keyword evidence="4 6" id="KW-1015">Disulfide bond</keyword>
<evidence type="ECO:0000256" key="2">
    <source>
        <dbReference type="ARBA" id="ARBA00007292"/>
    </source>
</evidence>
<dbReference type="InterPro" id="IPR017942">
    <property type="entry name" value="Lipid-bd_serum_glycop_N"/>
</dbReference>
<dbReference type="GO" id="GO:0005615">
    <property type="term" value="C:extracellular space"/>
    <property type="evidence" value="ECO:0007669"/>
    <property type="project" value="UniProtKB-UniRule"/>
</dbReference>
<evidence type="ECO:0000256" key="5">
    <source>
        <dbReference type="ARBA" id="ARBA00023180"/>
    </source>
</evidence>
<dbReference type="FunCoup" id="A0A3Q3SJL5">
    <property type="interactions" value="197"/>
</dbReference>
<protein>
    <recommendedName>
        <fullName evidence="6">Bactericidal permeability-increasing protein</fullName>
        <shortName evidence="6">BPI</shortName>
    </recommendedName>
</protein>
<evidence type="ECO:0000259" key="9">
    <source>
        <dbReference type="SMART" id="SM00329"/>
    </source>
</evidence>
<evidence type="ECO:0000313" key="11">
    <source>
        <dbReference type="Proteomes" id="UP000261640"/>
    </source>
</evidence>
<dbReference type="STRING" id="205130.ENSMAMP00000025820"/>
<dbReference type="Gene3D" id="3.15.10.10">
    <property type="entry name" value="Bactericidal permeability-increasing protein, domain 1"/>
    <property type="match status" value="1"/>
</dbReference>
<keyword evidence="6" id="KW-0929">Antimicrobial</keyword>
<organism evidence="10 11">
    <name type="scientific">Mastacembelus armatus</name>
    <name type="common">zig-zag eel</name>
    <dbReference type="NCBI Taxonomy" id="205130"/>
    <lineage>
        <taxon>Eukaryota</taxon>
        <taxon>Metazoa</taxon>
        <taxon>Chordata</taxon>
        <taxon>Craniata</taxon>
        <taxon>Vertebrata</taxon>
        <taxon>Euteleostomi</taxon>
        <taxon>Actinopterygii</taxon>
        <taxon>Neopterygii</taxon>
        <taxon>Teleostei</taxon>
        <taxon>Neoteleostei</taxon>
        <taxon>Acanthomorphata</taxon>
        <taxon>Anabantaria</taxon>
        <taxon>Synbranchiformes</taxon>
        <taxon>Mastacembelidae</taxon>
        <taxon>Mastacembelus</taxon>
    </lineage>
</organism>
<evidence type="ECO:0000313" key="10">
    <source>
        <dbReference type="Ensembl" id="ENSMAMP00000025820.1"/>
    </source>
</evidence>
<comment type="subunit">
    <text evidence="6">Monomer. Homodimer; disulfide-linked.</text>
</comment>
<feature type="domain" description="Lipid-binding serum glycoprotein N-terminal" evidence="8">
    <location>
        <begin position="101"/>
        <end position="323"/>
    </location>
</feature>
<dbReference type="GO" id="GO:0045087">
    <property type="term" value="P:innate immune response"/>
    <property type="evidence" value="ECO:0007669"/>
    <property type="project" value="UniProtKB-UniRule"/>
</dbReference>
<evidence type="ECO:0000256" key="3">
    <source>
        <dbReference type="ARBA" id="ARBA00022525"/>
    </source>
</evidence>
<evidence type="ECO:0000256" key="4">
    <source>
        <dbReference type="ARBA" id="ARBA00023157"/>
    </source>
</evidence>
<comment type="domain">
    <text evidence="6">The N- and C-terminal barrels adopt an identical fold despite having only 13% of conserved residues.</text>
</comment>
<evidence type="ECO:0000256" key="6">
    <source>
        <dbReference type="RuleBase" id="RU369039"/>
    </source>
</evidence>
<dbReference type="InParanoid" id="A0A3Q3SJL5"/>
<dbReference type="PANTHER" id="PTHR10504">
    <property type="entry name" value="BACTERICIDAL PERMEABILITY-INCREASING BPI PROTEIN-RELATED"/>
    <property type="match status" value="1"/>
</dbReference>
<sequence length="553" mass="60584">MAEHKMLPVPHTDTHAHTHTELKSAAHPRLFSDVRKFHFLVFQKAKAAVERSTAQTQNSRRTDIRSCLSFRDQSNMLPSVIAVLMLLSYTCGENPAIQVILTNKGLQYGKHTGTDWIQEILENVTLPDISGKFPIGRLGSVDYTLSGISITKVDLPEPSVEFYPNTTGLKSSMSGLSVALSGEWRTHYGIIHDGGTLDLALFSVSVMSIVELGKDANGHLSISSVTCTCTIGDVAIQFYGGASWIFRPFVPFFKGHIKGEIQSRICPKVEEVIVILEDHLQVMNVSFDVDQVLSLNLSLTGLPVIDASSLNLGLKGELYSIRTHKEPPFEAQSFTVPQQHSYMFSVGMSEFTLNSASYGCYSDGLLQATVNDSMIPPLSPVHLNTTSMGQFIPQLPKLFPGLLMSLTVYAREVPMFSLKPDAVKLDFQGTVKAFAILPNDTQAPLFTLNVDSNFSSKVWISGGRLEGSTEMENFTLTLIGSEVGTFQTDALENVVKMGIEMAVLPKVNVILGKGVDLPRMKSAQLVNSVLKVDEGFIVLCSDAEVLLTRNDFK</sequence>
<comment type="similarity">
    <text evidence="2">Belongs to the BPI/LBP/Plunc superfamily. BPI/LBP family.</text>
</comment>
<evidence type="ECO:0000256" key="7">
    <source>
        <dbReference type="SAM" id="MobiDB-lite"/>
    </source>
</evidence>
<dbReference type="GO" id="GO:0050829">
    <property type="term" value="P:defense response to Gram-negative bacterium"/>
    <property type="evidence" value="ECO:0007669"/>
    <property type="project" value="UniProtKB-UniRule"/>
</dbReference>
<name>A0A3Q3SJL5_9TELE</name>
<dbReference type="Pfam" id="PF02886">
    <property type="entry name" value="LBP_BPI_CETP_C"/>
    <property type="match status" value="1"/>
</dbReference>
<feature type="domain" description="Lipid-binding serum glycoprotein C-terminal" evidence="9">
    <location>
        <begin position="338"/>
        <end position="541"/>
    </location>
</feature>
<accession>A0A3Q3SJL5</accession>
<dbReference type="FunFam" id="3.15.10.10:FF:000001">
    <property type="entry name" value="phospholipid transfer protein-like"/>
    <property type="match status" value="1"/>
</dbReference>
<dbReference type="AlphaFoldDB" id="A0A3Q3SJL5"/>
<keyword evidence="5 6" id="KW-0325">Glycoprotein</keyword>
<dbReference type="Proteomes" id="UP000261640">
    <property type="component" value="Unplaced"/>
</dbReference>
<keyword evidence="6" id="KW-0391">Immunity</keyword>
<dbReference type="InterPro" id="IPR032942">
    <property type="entry name" value="BPI/LBP/Plunc"/>
</dbReference>
<dbReference type="Gene3D" id="3.15.20.10">
    <property type="entry name" value="Bactericidal permeability-increasing protein, domain 2"/>
    <property type="match status" value="1"/>
</dbReference>